<dbReference type="InterPro" id="IPR036770">
    <property type="entry name" value="Ankyrin_rpt-contain_sf"/>
</dbReference>
<evidence type="ECO:0000256" key="8">
    <source>
        <dbReference type="SAM" id="Phobius"/>
    </source>
</evidence>
<dbReference type="AlphaFoldDB" id="A0AAV1DFA2"/>
<dbReference type="EMBL" id="OX459122">
    <property type="protein sequence ID" value="CAI9106544.1"/>
    <property type="molecule type" value="Genomic_DNA"/>
</dbReference>
<reference evidence="10" key="1">
    <citation type="submission" date="2023-03" db="EMBL/GenBank/DDBJ databases">
        <authorList>
            <person name="Julca I."/>
        </authorList>
    </citation>
    <scope>NUCLEOTIDE SEQUENCE</scope>
</reference>
<feature type="transmembrane region" description="Helical" evidence="8">
    <location>
        <begin position="238"/>
        <end position="259"/>
    </location>
</feature>
<dbReference type="Pfam" id="PF12796">
    <property type="entry name" value="Ank_2"/>
    <property type="match status" value="1"/>
</dbReference>
<dbReference type="SUPFAM" id="SSF48403">
    <property type="entry name" value="Ankyrin repeat"/>
    <property type="match status" value="1"/>
</dbReference>
<evidence type="ECO:0000256" key="2">
    <source>
        <dbReference type="ARBA" id="ARBA00022692"/>
    </source>
</evidence>
<feature type="repeat" description="ANK" evidence="7">
    <location>
        <begin position="142"/>
        <end position="167"/>
    </location>
</feature>
<dbReference type="SMART" id="SM00248">
    <property type="entry name" value="ANK"/>
    <property type="match status" value="4"/>
</dbReference>
<organism evidence="10 11">
    <name type="scientific">Oldenlandia corymbosa var. corymbosa</name>
    <dbReference type="NCBI Taxonomy" id="529605"/>
    <lineage>
        <taxon>Eukaryota</taxon>
        <taxon>Viridiplantae</taxon>
        <taxon>Streptophyta</taxon>
        <taxon>Embryophyta</taxon>
        <taxon>Tracheophyta</taxon>
        <taxon>Spermatophyta</taxon>
        <taxon>Magnoliopsida</taxon>
        <taxon>eudicotyledons</taxon>
        <taxon>Gunneridae</taxon>
        <taxon>Pentapetalae</taxon>
        <taxon>asterids</taxon>
        <taxon>lamiids</taxon>
        <taxon>Gentianales</taxon>
        <taxon>Rubiaceae</taxon>
        <taxon>Rubioideae</taxon>
        <taxon>Spermacoceae</taxon>
        <taxon>Hedyotis-Oldenlandia complex</taxon>
        <taxon>Oldenlandia</taxon>
    </lineage>
</organism>
<evidence type="ECO:0000313" key="10">
    <source>
        <dbReference type="EMBL" id="CAI9106544.1"/>
    </source>
</evidence>
<evidence type="ECO:0000259" key="9">
    <source>
        <dbReference type="Pfam" id="PF13962"/>
    </source>
</evidence>
<comment type="subcellular location">
    <subcellularLocation>
        <location evidence="1">Membrane</location>
        <topology evidence="1">Multi-pass membrane protein</topology>
    </subcellularLocation>
</comment>
<keyword evidence="2 8" id="KW-0812">Transmembrane</keyword>
<keyword evidence="5 7" id="KW-0040">ANK repeat</keyword>
<name>A0AAV1DFA2_OLDCO</name>
<sequence>METLLCDAAIENNVKAFREFLREDPLVIDKAMLNCQDMMMNPLHTAALFGNVEFVKEVLGVRPYMCFSTDRFGRIPLHFAIINGKLDVVKEIVGARPLAARERVPGGGNALHLCVKYNQLEALKFLVETIRDPDFVNRKDDDGMTILHLAICDKQIETIKYLIENNVLQVNAKSANGSTPLDLFQGDSGSEIERILELAGAKGGMYISSSVAGNCPPEASNGTTAQRTESRLSKRRDALIVVASLIATMAFQATTNPAGGVWQDGEAVMAHKYPSSFRNFITTNTIAFVSSLSTIMLLISGLPFRNRLFLWALMVIMWITIYSIASTYNLSVAIITPTDDITKLRLVTPVVMNVWSGVILLLFLGNAVRLIHVWLKRRQGIDLFKKLRRQGNPGAQGSLQMC</sequence>
<dbReference type="PROSITE" id="PS50088">
    <property type="entry name" value="ANK_REPEAT"/>
    <property type="match status" value="1"/>
</dbReference>
<keyword evidence="4 8" id="KW-1133">Transmembrane helix</keyword>
<dbReference type="InterPro" id="IPR026961">
    <property type="entry name" value="PGG_dom"/>
</dbReference>
<proteinExistence type="predicted"/>
<evidence type="ECO:0000256" key="5">
    <source>
        <dbReference type="ARBA" id="ARBA00023043"/>
    </source>
</evidence>
<dbReference type="PANTHER" id="PTHR24186:SF37">
    <property type="entry name" value="PGG DOMAIN-CONTAINING PROTEIN"/>
    <property type="match status" value="1"/>
</dbReference>
<dbReference type="PANTHER" id="PTHR24186">
    <property type="entry name" value="PROTEIN PHOSPHATASE 1 REGULATORY SUBUNIT"/>
    <property type="match status" value="1"/>
</dbReference>
<feature type="domain" description="PGG" evidence="9">
    <location>
        <begin position="231"/>
        <end position="332"/>
    </location>
</feature>
<feature type="transmembrane region" description="Helical" evidence="8">
    <location>
        <begin position="279"/>
        <end position="299"/>
    </location>
</feature>
<dbReference type="Gene3D" id="1.25.40.20">
    <property type="entry name" value="Ankyrin repeat-containing domain"/>
    <property type="match status" value="2"/>
</dbReference>
<gene>
    <name evidence="10" type="ORF">OLC1_LOCUS15025</name>
</gene>
<keyword evidence="3" id="KW-0677">Repeat</keyword>
<accession>A0AAV1DFA2</accession>
<dbReference type="PROSITE" id="PS50297">
    <property type="entry name" value="ANK_REP_REGION"/>
    <property type="match status" value="1"/>
</dbReference>
<evidence type="ECO:0000256" key="3">
    <source>
        <dbReference type="ARBA" id="ARBA00022737"/>
    </source>
</evidence>
<evidence type="ECO:0000256" key="4">
    <source>
        <dbReference type="ARBA" id="ARBA00022989"/>
    </source>
</evidence>
<evidence type="ECO:0000313" key="11">
    <source>
        <dbReference type="Proteomes" id="UP001161247"/>
    </source>
</evidence>
<dbReference type="Proteomes" id="UP001161247">
    <property type="component" value="Chromosome 5"/>
</dbReference>
<evidence type="ECO:0000256" key="6">
    <source>
        <dbReference type="ARBA" id="ARBA00023136"/>
    </source>
</evidence>
<feature type="transmembrane region" description="Helical" evidence="8">
    <location>
        <begin position="308"/>
        <end position="334"/>
    </location>
</feature>
<feature type="transmembrane region" description="Helical" evidence="8">
    <location>
        <begin position="354"/>
        <end position="375"/>
    </location>
</feature>
<dbReference type="InterPro" id="IPR002110">
    <property type="entry name" value="Ankyrin_rpt"/>
</dbReference>
<dbReference type="Pfam" id="PF13962">
    <property type="entry name" value="PGG"/>
    <property type="match status" value="1"/>
</dbReference>
<evidence type="ECO:0000256" key="1">
    <source>
        <dbReference type="ARBA" id="ARBA00004141"/>
    </source>
</evidence>
<evidence type="ECO:0000256" key="7">
    <source>
        <dbReference type="PROSITE-ProRule" id="PRU00023"/>
    </source>
</evidence>
<dbReference type="Pfam" id="PF00023">
    <property type="entry name" value="Ank"/>
    <property type="match status" value="1"/>
</dbReference>
<dbReference type="GO" id="GO:0005886">
    <property type="term" value="C:plasma membrane"/>
    <property type="evidence" value="ECO:0007669"/>
    <property type="project" value="TreeGrafter"/>
</dbReference>
<keyword evidence="6 8" id="KW-0472">Membrane</keyword>
<protein>
    <submittedName>
        <fullName evidence="10">OLC1v1005728C1</fullName>
    </submittedName>
</protein>
<keyword evidence="11" id="KW-1185">Reference proteome</keyword>